<evidence type="ECO:0000259" key="3">
    <source>
        <dbReference type="Pfam" id="PF00588"/>
    </source>
</evidence>
<evidence type="ECO:0000256" key="1">
    <source>
        <dbReference type="ARBA" id="ARBA00022603"/>
    </source>
</evidence>
<dbReference type="AlphaFoldDB" id="A0A0G0PTT4"/>
<dbReference type="InterPro" id="IPR029026">
    <property type="entry name" value="tRNA_m1G_MTases_N"/>
</dbReference>
<dbReference type="InterPro" id="IPR001537">
    <property type="entry name" value="SpoU_MeTrfase"/>
</dbReference>
<evidence type="ECO:0000313" key="4">
    <source>
        <dbReference type="EMBL" id="KKQ92746.1"/>
    </source>
</evidence>
<dbReference type="InterPro" id="IPR029028">
    <property type="entry name" value="Alpha/beta_knot_MTases"/>
</dbReference>
<gene>
    <name evidence="4" type="ORF">UT17_C0001G0125</name>
</gene>
<dbReference type="GO" id="GO:0006396">
    <property type="term" value="P:RNA processing"/>
    <property type="evidence" value="ECO:0007669"/>
    <property type="project" value="InterPro"/>
</dbReference>
<dbReference type="Proteomes" id="UP000034774">
    <property type="component" value="Unassembled WGS sequence"/>
</dbReference>
<dbReference type="EMBL" id="LBVU01000001">
    <property type="protein sequence ID" value="KKQ92746.1"/>
    <property type="molecule type" value="Genomic_DNA"/>
</dbReference>
<dbReference type="GO" id="GO:0003723">
    <property type="term" value="F:RNA binding"/>
    <property type="evidence" value="ECO:0007669"/>
    <property type="project" value="InterPro"/>
</dbReference>
<comment type="caution">
    <text evidence="4">The sequence shown here is derived from an EMBL/GenBank/DDBJ whole genome shotgun (WGS) entry which is preliminary data.</text>
</comment>
<dbReference type="GO" id="GO:0032259">
    <property type="term" value="P:methylation"/>
    <property type="evidence" value="ECO:0007669"/>
    <property type="project" value="UniProtKB-KW"/>
</dbReference>
<evidence type="ECO:0000256" key="2">
    <source>
        <dbReference type="ARBA" id="ARBA00022679"/>
    </source>
</evidence>
<organism evidence="4 5">
    <name type="scientific">Candidatus Woesebacteria bacterium GW2011_GWB1_39_10</name>
    <dbReference type="NCBI Taxonomy" id="1618572"/>
    <lineage>
        <taxon>Bacteria</taxon>
        <taxon>Candidatus Woeseibacteriota</taxon>
    </lineage>
</organism>
<dbReference type="STRING" id="1618572.UT17_C0001G0125"/>
<protein>
    <submittedName>
        <fullName evidence="4">tRNA/rRNA methyltransferase</fullName>
    </submittedName>
</protein>
<dbReference type="PANTHER" id="PTHR46429:SF1">
    <property type="entry name" value="23S RRNA (GUANOSINE-2'-O-)-METHYLTRANSFERASE RLMB"/>
    <property type="match status" value="1"/>
</dbReference>
<dbReference type="PANTHER" id="PTHR46429">
    <property type="entry name" value="23S RRNA (GUANOSINE-2'-O-)-METHYLTRANSFERASE RLMB"/>
    <property type="match status" value="1"/>
</dbReference>
<dbReference type="InterPro" id="IPR004441">
    <property type="entry name" value="rRNA_MeTrfase_TrmH"/>
</dbReference>
<dbReference type="SUPFAM" id="SSF75217">
    <property type="entry name" value="alpha/beta knot"/>
    <property type="match status" value="1"/>
</dbReference>
<dbReference type="Pfam" id="PF00588">
    <property type="entry name" value="SpoU_methylase"/>
    <property type="match status" value="1"/>
</dbReference>
<name>A0A0G0PTT4_9BACT</name>
<dbReference type="GO" id="GO:0008173">
    <property type="term" value="F:RNA methyltransferase activity"/>
    <property type="evidence" value="ECO:0007669"/>
    <property type="project" value="InterPro"/>
</dbReference>
<dbReference type="GO" id="GO:0005829">
    <property type="term" value="C:cytosol"/>
    <property type="evidence" value="ECO:0007669"/>
    <property type="project" value="TreeGrafter"/>
</dbReference>
<evidence type="ECO:0000313" key="5">
    <source>
        <dbReference type="Proteomes" id="UP000034774"/>
    </source>
</evidence>
<accession>A0A0G0PTT4</accession>
<sequence>MFLGLMLPNSRPKMYNEHMIKMNSKELRKNKPVGDQEKIIKRNPIYLVLDNVIDTYNIGSMFRLADAIAAEKIYICGDTEYPPNSRIHKAAVGTEEWVPWEHNTSTIRMIEVLKKKGVQIVCVEQSPLSTPYSVLSTKLQFPTAIIVGNETTGISKEVLDLADIIVELPMFGVNISLNVWGSAAVVAYKVVESLINNPYQKKKV</sequence>
<dbReference type="Gene3D" id="3.40.1280.10">
    <property type="match status" value="1"/>
</dbReference>
<keyword evidence="2 4" id="KW-0808">Transferase</keyword>
<reference evidence="4 5" key="1">
    <citation type="journal article" date="2015" name="Nature">
        <title>rRNA introns, odd ribosomes, and small enigmatic genomes across a large radiation of phyla.</title>
        <authorList>
            <person name="Brown C.T."/>
            <person name="Hug L.A."/>
            <person name="Thomas B.C."/>
            <person name="Sharon I."/>
            <person name="Castelle C.J."/>
            <person name="Singh A."/>
            <person name="Wilkins M.J."/>
            <person name="Williams K.H."/>
            <person name="Banfield J.F."/>
        </authorList>
    </citation>
    <scope>NUCLEOTIDE SEQUENCE [LARGE SCALE GENOMIC DNA]</scope>
</reference>
<proteinExistence type="predicted"/>
<feature type="domain" description="tRNA/rRNA methyltransferase SpoU type" evidence="3">
    <location>
        <begin position="45"/>
        <end position="188"/>
    </location>
</feature>
<keyword evidence="1 4" id="KW-0489">Methyltransferase</keyword>